<name>G8YGK6_PICSO</name>
<evidence type="ECO:0000313" key="2">
    <source>
        <dbReference type="EMBL" id="CCE79793.1"/>
    </source>
</evidence>
<gene>
    <name evidence="3" type="primary">Piso0_002884</name>
    <name evidence="2" type="ORF">GNLVRS01_PISO0G00138g</name>
    <name evidence="3" type="ORF">GNLVRS01_PISO0H00139g</name>
</gene>
<dbReference type="GO" id="GO:0008757">
    <property type="term" value="F:S-adenosylmethionine-dependent methyltransferase activity"/>
    <property type="evidence" value="ECO:0007669"/>
    <property type="project" value="InterPro"/>
</dbReference>
<keyword evidence="1" id="KW-1133">Transmembrane helix</keyword>
<dbReference type="AlphaFoldDB" id="G8YGK6"/>
<dbReference type="PANTHER" id="PTHR12303:SF11">
    <property type="entry name" value="AER338CP"/>
    <property type="match status" value="1"/>
</dbReference>
<dbReference type="Pfam" id="PF07942">
    <property type="entry name" value="CARME"/>
    <property type="match status" value="1"/>
</dbReference>
<organism evidence="3 4">
    <name type="scientific">Pichia sorbitophila (strain ATCC MYA-4447 / BCRC 22081 / CBS 7064 / NBRC 10061 / NRRL Y-12695)</name>
    <name type="common">Hybrid yeast</name>
    <dbReference type="NCBI Taxonomy" id="559304"/>
    <lineage>
        <taxon>Eukaryota</taxon>
        <taxon>Fungi</taxon>
        <taxon>Dikarya</taxon>
        <taxon>Ascomycota</taxon>
        <taxon>Saccharomycotina</taxon>
        <taxon>Pichiomycetes</taxon>
        <taxon>Debaryomycetaceae</taxon>
        <taxon>Millerozyma</taxon>
    </lineage>
</organism>
<dbReference type="OrthoDB" id="978at2759"/>
<feature type="transmembrane region" description="Helical" evidence="1">
    <location>
        <begin position="72"/>
        <end position="90"/>
    </location>
</feature>
<sequence length="562" mass="65352">MMLYWHSLTPHLSQFLAVRFNPQGITEVEFNSISPLPYLHPLVLSFNAFHLTDILASVYFNKYIHNKPRKTMHFRIVFTFLILAGSVITLNDTVRDTEFNEALSKNESRYSSFLMQSVWQKVKYNKFSAIIAQVYLGYESSKIILKEKFTSMLPFLKDLPYLGQSARSENYTKFDLMQMDLQVEALTALRSFSRYSANIQAANMKRRTNFRKLPKQQQRLCHEAGYSKRLLDVDHVAEKNQQLLNEIRLFIMKEMDMKESHIEILQKSKKKYSPSSSNFRVIEGLLHYLRDWHPDFRDETREALQYIISQLRNIVPLESRNKTCVIVPGSGVGRIAHEIAIMGSGYGTKSNSSEGESQEAKFRAVYAVENSGIMHILHRFIYKGSANTNFDIYPHLHAFSNQVNSFSQLRKYTIPFQKQPDNLNIILGDFRNLDIYREMNCESVIVITMYLIDTASNMLDYLKAIENISKPQKSGPIRNGYWINVGPLKYGSSPLIELNLDELQNIRERLGWNDISTRNTLDEPAFEKKLMGYLTDRQSLWQAYYAVTMWCSQRKENSVLVE</sequence>
<dbReference type="SMART" id="SM01296">
    <property type="entry name" value="N2227"/>
    <property type="match status" value="1"/>
</dbReference>
<reference evidence="3" key="1">
    <citation type="submission" date="2011-10" db="EMBL/GenBank/DDBJ databases">
        <authorList>
            <person name="Genoscope - CEA"/>
        </authorList>
    </citation>
    <scope>NUCLEOTIDE SEQUENCE</scope>
</reference>
<evidence type="ECO:0000313" key="3">
    <source>
        <dbReference type="EMBL" id="CCE80558.1"/>
    </source>
</evidence>
<keyword evidence="1" id="KW-0812">Transmembrane</keyword>
<keyword evidence="1" id="KW-0472">Membrane</keyword>
<evidence type="ECO:0000256" key="1">
    <source>
        <dbReference type="SAM" id="Phobius"/>
    </source>
</evidence>
<dbReference type="PANTHER" id="PTHR12303">
    <property type="entry name" value="CARNOSINE N-METHYLTRANSFERASE"/>
    <property type="match status" value="1"/>
</dbReference>
<dbReference type="EMBL" id="FO082053">
    <property type="protein sequence ID" value="CCE79793.1"/>
    <property type="molecule type" value="Genomic_DNA"/>
</dbReference>
<reference evidence="4" key="2">
    <citation type="journal article" date="2012" name="G3 (Bethesda)">
        <title>Pichia sorbitophila, an interspecies yeast hybrid reveals early steps of genome resolution following polyploidization.</title>
        <authorList>
            <person name="Leh Louis V."/>
            <person name="Despons L."/>
            <person name="Friedrich A."/>
            <person name="Martin T."/>
            <person name="Durrens P."/>
            <person name="Casaregola S."/>
            <person name="Neuveglise C."/>
            <person name="Fairhead C."/>
            <person name="Marck C."/>
            <person name="Cruz J.A."/>
            <person name="Straub M.L."/>
            <person name="Kugler V."/>
            <person name="Sacerdot C."/>
            <person name="Uzunov Z."/>
            <person name="Thierry A."/>
            <person name="Weiss S."/>
            <person name="Bleykasten C."/>
            <person name="De Montigny J."/>
            <person name="Jacques N."/>
            <person name="Jung P."/>
            <person name="Lemaire M."/>
            <person name="Mallet S."/>
            <person name="Morel G."/>
            <person name="Richard G.F."/>
            <person name="Sarkar A."/>
            <person name="Savel G."/>
            <person name="Schacherer J."/>
            <person name="Seret M.L."/>
            <person name="Talla E."/>
            <person name="Samson G."/>
            <person name="Jubin C."/>
            <person name="Poulain J."/>
            <person name="Vacherie B."/>
            <person name="Barbe V."/>
            <person name="Pelletier E."/>
            <person name="Sherman D.J."/>
            <person name="Westhof E."/>
            <person name="Weissenbach J."/>
            <person name="Baret P.V."/>
            <person name="Wincker P."/>
            <person name="Gaillardin C."/>
            <person name="Dujon B."/>
            <person name="Souciet J.L."/>
        </authorList>
    </citation>
    <scope>NUCLEOTIDE SEQUENCE [LARGE SCALE GENOMIC DNA]</scope>
    <source>
        <strain evidence="4">ATCC MYA-4447 / BCRC 22081 / CBS 7064 / NBRC 10061 / NRRL Y-12695</strain>
    </source>
</reference>
<dbReference type="Proteomes" id="UP000005222">
    <property type="component" value="Chromosome G"/>
</dbReference>
<protein>
    <submittedName>
        <fullName evidence="3">Piso0_002884 protein</fullName>
    </submittedName>
</protein>
<proteinExistence type="predicted"/>
<dbReference type="InParanoid" id="G8YGK6"/>
<dbReference type="InterPro" id="IPR012901">
    <property type="entry name" value="CARME"/>
</dbReference>
<dbReference type="EMBL" id="FO082052">
    <property type="protein sequence ID" value="CCE80558.1"/>
    <property type="molecule type" value="Genomic_DNA"/>
</dbReference>
<dbReference type="STRING" id="559304.G8YGK6"/>
<dbReference type="Proteomes" id="UP000005222">
    <property type="component" value="Chromosome H"/>
</dbReference>
<dbReference type="FunCoup" id="G8YGK6">
    <property type="interactions" value="100"/>
</dbReference>
<evidence type="ECO:0000313" key="4">
    <source>
        <dbReference type="Proteomes" id="UP000005222"/>
    </source>
</evidence>
<accession>G8YGK6</accession>
<keyword evidence="4" id="KW-1185">Reference proteome</keyword>
<dbReference type="HOGENOM" id="CLU_030612_3_1_1"/>
<feature type="transmembrane region" description="Helical" evidence="1">
    <location>
        <begin position="38"/>
        <end position="60"/>
    </location>
</feature>
<dbReference type="eggNOG" id="KOG2798">
    <property type="taxonomic scope" value="Eukaryota"/>
</dbReference>